<protein>
    <submittedName>
        <fullName evidence="3">Uncharacterized protein</fullName>
    </submittedName>
</protein>
<organism evidence="4">
    <name type="scientific">Volvox carteri f. nagariensis</name>
    <dbReference type="NCBI Taxonomy" id="3068"/>
    <lineage>
        <taxon>Eukaryota</taxon>
        <taxon>Viridiplantae</taxon>
        <taxon>Chlorophyta</taxon>
        <taxon>core chlorophytes</taxon>
        <taxon>Chlorophyceae</taxon>
        <taxon>CS clade</taxon>
        <taxon>Chlamydomonadales</taxon>
        <taxon>Volvocaceae</taxon>
        <taxon>Volvox</taxon>
    </lineage>
</organism>
<reference evidence="3 4" key="1">
    <citation type="journal article" date="2010" name="Science">
        <title>Genomic analysis of organismal complexity in the multicellular green alga Volvox carteri.</title>
        <authorList>
            <person name="Prochnik S.E."/>
            <person name="Umen J."/>
            <person name="Nedelcu A.M."/>
            <person name="Hallmann A."/>
            <person name="Miller S.M."/>
            <person name="Nishii I."/>
            <person name="Ferris P."/>
            <person name="Kuo A."/>
            <person name="Mitros T."/>
            <person name="Fritz-Laylin L.K."/>
            <person name="Hellsten U."/>
            <person name="Chapman J."/>
            <person name="Simakov O."/>
            <person name="Rensing S.A."/>
            <person name="Terry A."/>
            <person name="Pangilinan J."/>
            <person name="Kapitonov V."/>
            <person name="Jurka J."/>
            <person name="Salamov A."/>
            <person name="Shapiro H."/>
            <person name="Schmutz J."/>
            <person name="Grimwood J."/>
            <person name="Lindquist E."/>
            <person name="Lucas S."/>
            <person name="Grigoriev I.V."/>
            <person name="Schmitt R."/>
            <person name="Kirk D."/>
            <person name="Rokhsar D.S."/>
        </authorList>
    </citation>
    <scope>NUCLEOTIDE SEQUENCE [LARGE SCALE GENOMIC DNA]</scope>
    <source>
        <strain evidence="4">f. Nagariensis / Eve</strain>
    </source>
</reference>
<dbReference type="Proteomes" id="UP000001058">
    <property type="component" value="Unassembled WGS sequence"/>
</dbReference>
<keyword evidence="4" id="KW-1185">Reference proteome</keyword>
<feature type="compositionally biased region" description="Polar residues" evidence="1">
    <location>
        <begin position="330"/>
        <end position="346"/>
    </location>
</feature>
<dbReference type="AlphaFoldDB" id="D8UF82"/>
<evidence type="ECO:0000256" key="1">
    <source>
        <dbReference type="SAM" id="MobiDB-lite"/>
    </source>
</evidence>
<evidence type="ECO:0000313" key="4">
    <source>
        <dbReference type="Proteomes" id="UP000001058"/>
    </source>
</evidence>
<feature type="region of interest" description="Disordered" evidence="1">
    <location>
        <begin position="637"/>
        <end position="672"/>
    </location>
</feature>
<dbReference type="InParanoid" id="D8UF82"/>
<dbReference type="GeneID" id="9626743"/>
<sequence length="672" mass="72047">MALKCYDMVNMYVSAGLQDKTYLLGLFIILQTIGTVLVCLRGFSLFLLMRVCQLGAAVVLRSAVFRYLKLMLSAGDFAQLETMFIGFWSYISTMTGFCGVLCGRDSTPARGAAELQFGGEQPYQLPVQLVGRFIAGAEAAQRLPHWHRQQLVQEERRTDPHSCWLGLGLGLGSCPGRETIIQAAPMLQQPQPHTAPHLAHQIEDHTQNRSYERQEPLLDNISSEQTRWCQQEQQEQQQVANRHLTSSQATVSSRVHDGFALVPVKQSIGAAAAAGASSHQSAAIVMQVQHLPQQGAACGQALILQQHIAPKDSRKKRVHALGVHTGSGAAPSSLTSSQQPESTPLQSQLAAVQEHLLHPNDQLQLRLQQLQQRNKALLSWKLQQCAAGAQQQSVQKQQQVPLAVVGVPQQPLQVGAVATSSLTTAEGEPQVPSSWAQLGTSPAVVVPATTSSTAKGDHVQHRMAEPFTFEAASTRVGAQDEGSGNVIANRVVHGLSQSPLHQLSSPPIQMQLLQSQKDAAVDEWIAGRVAIVWNEGTHMGAGGDTGMGQGAAVNRGVTHGDGALSTVGPTQLKLDDTLVVRHQEDGAGRTLGAVGRGGNGLLTEKDSADPAFVFRGTLIRPLAVTLAVFSVGRLGSAAPTGIQRNRPDQRRLNSIPGQLAGQFHPRSPPSFD</sequence>
<dbReference type="RefSeq" id="XP_002957293.1">
    <property type="nucleotide sequence ID" value="XM_002957247.1"/>
</dbReference>
<gene>
    <name evidence="3" type="ORF">VOLCADRAFT_98393</name>
</gene>
<evidence type="ECO:0000313" key="3">
    <source>
        <dbReference type="EMBL" id="EFJ41637.1"/>
    </source>
</evidence>
<dbReference type="EMBL" id="GL378392">
    <property type="protein sequence ID" value="EFJ41637.1"/>
    <property type="molecule type" value="Genomic_DNA"/>
</dbReference>
<feature type="region of interest" description="Disordered" evidence="1">
    <location>
        <begin position="324"/>
        <end position="346"/>
    </location>
</feature>
<name>D8UF82_VOLCA</name>
<accession>D8UF82</accession>
<keyword evidence="2" id="KW-1133">Transmembrane helix</keyword>
<feature type="transmembrane region" description="Helical" evidence="2">
    <location>
        <begin position="21"/>
        <end position="40"/>
    </location>
</feature>
<proteinExistence type="predicted"/>
<dbReference type="OrthoDB" id="551458at2759"/>
<evidence type="ECO:0000256" key="2">
    <source>
        <dbReference type="SAM" id="Phobius"/>
    </source>
</evidence>
<dbReference type="KEGG" id="vcn:VOLCADRAFT_98393"/>
<keyword evidence="2" id="KW-0472">Membrane</keyword>
<keyword evidence="2" id="KW-0812">Transmembrane</keyword>